<dbReference type="EMBL" id="JANRMI010000001">
    <property type="protein sequence ID" value="MDG0815150.1"/>
    <property type="molecule type" value="Genomic_DNA"/>
</dbReference>
<keyword evidence="1" id="KW-0472">Membrane</keyword>
<proteinExistence type="predicted"/>
<name>A0ABT6DFX4_9BACT</name>
<evidence type="ECO:0000313" key="3">
    <source>
        <dbReference type="Proteomes" id="UP001152321"/>
    </source>
</evidence>
<reference evidence="2" key="1">
    <citation type="submission" date="2022-08" db="EMBL/GenBank/DDBJ databases">
        <title>Novel Bdellovibrio Species Isolated from Svalbard: Designation Bdellovibrio svalbardensis.</title>
        <authorList>
            <person name="Mitchell R.J."/>
            <person name="Choi S.Y."/>
        </authorList>
    </citation>
    <scope>NUCLEOTIDE SEQUENCE</scope>
    <source>
        <strain evidence="2">PAP01</strain>
    </source>
</reference>
<keyword evidence="3" id="KW-1185">Reference proteome</keyword>
<feature type="transmembrane region" description="Helical" evidence="1">
    <location>
        <begin position="114"/>
        <end position="135"/>
    </location>
</feature>
<accession>A0ABT6DFX4</accession>
<feature type="transmembrane region" description="Helical" evidence="1">
    <location>
        <begin position="142"/>
        <end position="160"/>
    </location>
</feature>
<feature type="transmembrane region" description="Helical" evidence="1">
    <location>
        <begin position="28"/>
        <end position="54"/>
    </location>
</feature>
<sequence>MLFAIPIGGGIPAGVVLAQSKGIGWLAMTILYFISDVALAFVFEPLMIVMGHLAKRFQFLAQFMANLKETTNKTIAGYGPNPGPFLLVLIAFGVDPMTGRAAALAQGHSFLSGWAVAIIGDMFFFGVVMVSTIWLNSILGDGTWTAIIIMVLMLGIPALVRRFKKVNI</sequence>
<feature type="transmembrane region" description="Helical" evidence="1">
    <location>
        <begin position="75"/>
        <end position="94"/>
    </location>
</feature>
<keyword evidence="1" id="KW-1133">Transmembrane helix</keyword>
<comment type="caution">
    <text evidence="2">The sequence shown here is derived from an EMBL/GenBank/DDBJ whole genome shotgun (WGS) entry which is preliminary data.</text>
</comment>
<keyword evidence="1" id="KW-0812">Transmembrane</keyword>
<gene>
    <name evidence="2" type="ORF">NWE73_02175</name>
</gene>
<evidence type="ECO:0000256" key="1">
    <source>
        <dbReference type="SAM" id="Phobius"/>
    </source>
</evidence>
<dbReference type="RefSeq" id="WP_277576626.1">
    <property type="nucleotide sequence ID" value="NZ_JANRMI010000001.1"/>
</dbReference>
<evidence type="ECO:0000313" key="2">
    <source>
        <dbReference type="EMBL" id="MDG0815150.1"/>
    </source>
</evidence>
<organism evidence="2 3">
    <name type="scientific">Bdellovibrio svalbardensis</name>
    <dbReference type="NCBI Taxonomy" id="2972972"/>
    <lineage>
        <taxon>Bacteria</taxon>
        <taxon>Pseudomonadati</taxon>
        <taxon>Bdellovibrionota</taxon>
        <taxon>Bdellovibrionia</taxon>
        <taxon>Bdellovibrionales</taxon>
        <taxon>Pseudobdellovibrionaceae</taxon>
        <taxon>Bdellovibrio</taxon>
    </lineage>
</organism>
<protein>
    <submittedName>
        <fullName evidence="2">Uncharacterized protein</fullName>
    </submittedName>
</protein>
<dbReference type="Proteomes" id="UP001152321">
    <property type="component" value="Unassembled WGS sequence"/>
</dbReference>